<dbReference type="Gene3D" id="3.60.40.10">
    <property type="entry name" value="PPM-type phosphatase domain"/>
    <property type="match status" value="1"/>
</dbReference>
<dbReference type="EMBL" id="CP000724">
    <property type="protein sequence ID" value="ABR47461.1"/>
    <property type="molecule type" value="Genomic_DNA"/>
</dbReference>
<accession>A6TMP3</accession>
<dbReference type="Gene3D" id="3.40.50.2300">
    <property type="match status" value="1"/>
</dbReference>
<keyword evidence="8" id="KW-1185">Reference proteome</keyword>
<organism evidence="7 8">
    <name type="scientific">Alkaliphilus metalliredigens (strain QYMF)</name>
    <dbReference type="NCBI Taxonomy" id="293826"/>
    <lineage>
        <taxon>Bacteria</taxon>
        <taxon>Bacillati</taxon>
        <taxon>Bacillota</taxon>
        <taxon>Clostridia</taxon>
        <taxon>Peptostreptococcales</taxon>
        <taxon>Natronincolaceae</taxon>
        <taxon>Alkaliphilus</taxon>
    </lineage>
</organism>
<dbReference type="GO" id="GO:0016791">
    <property type="term" value="F:phosphatase activity"/>
    <property type="evidence" value="ECO:0007669"/>
    <property type="project" value="TreeGrafter"/>
</dbReference>
<dbReference type="InterPro" id="IPR052016">
    <property type="entry name" value="Bact_Sigma-Reg"/>
</dbReference>
<dbReference type="PANTHER" id="PTHR43156">
    <property type="entry name" value="STAGE II SPORULATION PROTEIN E-RELATED"/>
    <property type="match status" value="1"/>
</dbReference>
<reference evidence="8" key="1">
    <citation type="journal article" date="2016" name="Genome Announc.">
        <title>Complete genome sequence of Alkaliphilus metalliredigens strain QYMF, an alkaliphilic and metal-reducing bacterium isolated from borax-contaminated leachate ponds.</title>
        <authorList>
            <person name="Hwang C."/>
            <person name="Copeland A."/>
            <person name="Lucas S."/>
            <person name="Lapidus A."/>
            <person name="Barry K."/>
            <person name="Detter J.C."/>
            <person name="Glavina Del Rio T."/>
            <person name="Hammon N."/>
            <person name="Israni S."/>
            <person name="Dalin E."/>
            <person name="Tice H."/>
            <person name="Pitluck S."/>
            <person name="Chertkov O."/>
            <person name="Brettin T."/>
            <person name="Bruce D."/>
            <person name="Han C."/>
            <person name="Schmutz J."/>
            <person name="Larimer F."/>
            <person name="Land M.L."/>
            <person name="Hauser L."/>
            <person name="Kyrpides N."/>
            <person name="Mikhailova N."/>
            <person name="Ye Q."/>
            <person name="Zhou J."/>
            <person name="Richardson P."/>
            <person name="Fields M.W."/>
        </authorList>
    </citation>
    <scope>NUCLEOTIDE SEQUENCE [LARGE SCALE GENOMIC DNA]</scope>
    <source>
        <strain evidence="8">QYMF</strain>
    </source>
</reference>
<keyword evidence="2" id="KW-0378">Hydrolase</keyword>
<dbReference type="eggNOG" id="COG3706">
    <property type="taxonomic scope" value="Bacteria"/>
</dbReference>
<evidence type="ECO:0000256" key="1">
    <source>
        <dbReference type="ARBA" id="ARBA00018672"/>
    </source>
</evidence>
<dbReference type="KEGG" id="amt:Amet_1255"/>
<dbReference type="InterPro" id="IPR011006">
    <property type="entry name" value="CheY-like_superfamily"/>
</dbReference>
<evidence type="ECO:0000313" key="7">
    <source>
        <dbReference type="EMBL" id="ABR47461.1"/>
    </source>
</evidence>
<keyword evidence="5" id="KW-0175">Coiled coil</keyword>
<name>A6TMP3_ALKMQ</name>
<dbReference type="PROSITE" id="PS50110">
    <property type="entry name" value="RESPONSE_REGULATORY"/>
    <property type="match status" value="1"/>
</dbReference>
<evidence type="ECO:0000256" key="3">
    <source>
        <dbReference type="ARBA" id="ARBA00024867"/>
    </source>
</evidence>
<dbReference type="AlphaFoldDB" id="A6TMP3"/>
<dbReference type="SMART" id="SM00331">
    <property type="entry name" value="PP2C_SIG"/>
    <property type="match status" value="1"/>
</dbReference>
<dbReference type="GO" id="GO:0000160">
    <property type="term" value="P:phosphorelay signal transduction system"/>
    <property type="evidence" value="ECO:0007669"/>
    <property type="project" value="InterPro"/>
</dbReference>
<dbReference type="SUPFAM" id="SSF52172">
    <property type="entry name" value="CheY-like"/>
    <property type="match status" value="1"/>
</dbReference>
<evidence type="ECO:0000256" key="4">
    <source>
        <dbReference type="PROSITE-ProRule" id="PRU00169"/>
    </source>
</evidence>
<dbReference type="Pfam" id="PF07228">
    <property type="entry name" value="SpoIIE"/>
    <property type="match status" value="1"/>
</dbReference>
<protein>
    <recommendedName>
        <fullName evidence="1">Stage 0 sporulation protein A homolog</fullName>
    </recommendedName>
</protein>
<evidence type="ECO:0000313" key="8">
    <source>
        <dbReference type="Proteomes" id="UP000001572"/>
    </source>
</evidence>
<dbReference type="HOGENOM" id="CLU_000445_43_7_9"/>
<gene>
    <name evidence="7" type="ordered locus">Amet_1255</name>
</gene>
<dbReference type="eggNOG" id="COG2208">
    <property type="taxonomic scope" value="Bacteria"/>
</dbReference>
<dbReference type="OrthoDB" id="9763484at2"/>
<evidence type="ECO:0000256" key="2">
    <source>
        <dbReference type="ARBA" id="ARBA00022801"/>
    </source>
</evidence>
<dbReference type="InterPro" id="IPR036457">
    <property type="entry name" value="PPM-type-like_dom_sf"/>
</dbReference>
<sequence length="404" mass="46565">MISTKLLIIDSPGENMDHLKSVLRKHGYEVEQQKISDTDVNTIFISMPHIIFISIDSEAEEKLNVIKKLKENEDTKHIPIIFGVEKREKVKGISHLEYKVDDYMLKPIDEEELISKIEKLEKIIELQKALSLSNQALKESLHTVERQKIELEQNLTLASKIQEALIPKSLGYIPNCSFLWHFQPSGKVGGDIFDVFMLDEEHMGMYMLDVMGHGVGSSMLAVTLSESLILDVDRDSPLKRKTNKPPYYEIASPVQLIHYLNHRFPFKKYEHYFTIFYMILNVRTGIIKYVRGGHPAPILVKPTGEILELEAYGTPVGFEFNEDYVEGSVALDSGDRLVVYSDGLMELKDESGSPWEYEGVIKYFKDEAYMNTHHLIGPLKEKIRKQEKLKDDLTLLEMRWVKFI</sequence>
<dbReference type="InterPro" id="IPR001932">
    <property type="entry name" value="PPM-type_phosphatase-like_dom"/>
</dbReference>
<feature type="domain" description="Response regulatory" evidence="6">
    <location>
        <begin position="5"/>
        <end position="121"/>
    </location>
</feature>
<dbReference type="PANTHER" id="PTHR43156:SF2">
    <property type="entry name" value="STAGE II SPORULATION PROTEIN E"/>
    <property type="match status" value="1"/>
</dbReference>
<comment type="function">
    <text evidence="3">May play the central regulatory role in sporulation. It may be an element of the effector pathway responsible for the activation of sporulation genes in response to nutritional stress. Spo0A may act in concert with spo0H (a sigma factor) to control the expression of some genes that are critical to the sporulation process.</text>
</comment>
<evidence type="ECO:0000259" key="6">
    <source>
        <dbReference type="PROSITE" id="PS50110"/>
    </source>
</evidence>
<dbReference type="RefSeq" id="WP_012062501.1">
    <property type="nucleotide sequence ID" value="NC_009633.1"/>
</dbReference>
<feature type="coiled-coil region" evidence="5">
    <location>
        <begin position="110"/>
        <end position="154"/>
    </location>
</feature>
<dbReference type="InterPro" id="IPR001789">
    <property type="entry name" value="Sig_transdc_resp-reg_receiver"/>
</dbReference>
<dbReference type="STRING" id="293826.Amet_1255"/>
<evidence type="ECO:0000256" key="5">
    <source>
        <dbReference type="SAM" id="Coils"/>
    </source>
</evidence>
<dbReference type="Proteomes" id="UP000001572">
    <property type="component" value="Chromosome"/>
</dbReference>
<proteinExistence type="predicted"/>
<comment type="caution">
    <text evidence="4">Lacks conserved residue(s) required for the propagation of feature annotation.</text>
</comment>